<organism evidence="2 3">
    <name type="scientific">Parasulfitobacter algicola</name>
    <dbReference type="NCBI Taxonomy" id="2614809"/>
    <lineage>
        <taxon>Bacteria</taxon>
        <taxon>Pseudomonadati</taxon>
        <taxon>Pseudomonadota</taxon>
        <taxon>Alphaproteobacteria</taxon>
        <taxon>Rhodobacterales</taxon>
        <taxon>Roseobacteraceae</taxon>
        <taxon>Parasulfitobacter</taxon>
    </lineage>
</organism>
<keyword evidence="1" id="KW-1133">Transmembrane helix</keyword>
<name>A0ABX2IM41_9RHOB</name>
<keyword evidence="3" id="KW-1185">Reference proteome</keyword>
<dbReference type="PIRSF" id="PIRSF033239">
    <property type="entry name" value="ExoD"/>
    <property type="match status" value="1"/>
</dbReference>
<feature type="transmembrane region" description="Helical" evidence="1">
    <location>
        <begin position="172"/>
        <end position="193"/>
    </location>
</feature>
<evidence type="ECO:0000313" key="2">
    <source>
        <dbReference type="EMBL" id="NSX53937.1"/>
    </source>
</evidence>
<proteinExistence type="predicted"/>
<dbReference type="Proteomes" id="UP000777935">
    <property type="component" value="Unassembled WGS sequence"/>
</dbReference>
<feature type="transmembrane region" description="Helical" evidence="1">
    <location>
        <begin position="56"/>
        <end position="76"/>
    </location>
</feature>
<comment type="caution">
    <text evidence="2">The sequence shown here is derived from an EMBL/GenBank/DDBJ whole genome shotgun (WGS) entry which is preliminary data.</text>
</comment>
<reference evidence="2 3" key="1">
    <citation type="submission" date="2020-06" db="EMBL/GenBank/DDBJ databases">
        <title>Sulfitobacter algicola sp. nov., isolated from green algae.</title>
        <authorList>
            <person name="Wang C."/>
        </authorList>
    </citation>
    <scope>NUCLEOTIDE SEQUENCE [LARGE SCALE GENOMIC DNA]</scope>
    <source>
        <strain evidence="2 3">1151</strain>
    </source>
</reference>
<keyword evidence="1" id="KW-0472">Membrane</keyword>
<gene>
    <name evidence="2" type="ORF">HRQ87_03890</name>
</gene>
<dbReference type="RefSeq" id="WP_174135464.1">
    <property type="nucleotide sequence ID" value="NZ_JABUFE010000002.1"/>
</dbReference>
<evidence type="ECO:0000256" key="1">
    <source>
        <dbReference type="SAM" id="Phobius"/>
    </source>
</evidence>
<dbReference type="EMBL" id="JABUFE010000002">
    <property type="protein sequence ID" value="NSX53937.1"/>
    <property type="molecule type" value="Genomic_DNA"/>
</dbReference>
<dbReference type="PANTHER" id="PTHR41795">
    <property type="entry name" value="EXOPOLYSACCHARIDE SYNTHESIS PROTEIN"/>
    <property type="match status" value="1"/>
</dbReference>
<keyword evidence="1" id="KW-0812">Transmembrane</keyword>
<dbReference type="Pfam" id="PF06055">
    <property type="entry name" value="ExoD"/>
    <property type="match status" value="1"/>
</dbReference>
<protein>
    <submittedName>
        <fullName evidence="2">Exopolysaccharide biosynthesis protein</fullName>
    </submittedName>
</protein>
<sequence length="196" mass="21630">MAHDPQSVTQVLDRLNDLQENESPTLGSVLSTFGATSFLPMMIAPALLLISPLSGIPLFSSVCGLLVAVVAAQMLMQRHCIWLPKFLRNRHIALDRLQAGTRRLRWLANWLDRHSRKRFRLLVGPPMIYVVQALPIVAGLAIPFMEAIPFSSSLMGAAILCFSLSLLARDGLYVVFGCLFLTIAASLPVFILTKLF</sequence>
<accession>A0ABX2IM41</accession>
<feature type="transmembrane region" description="Helical" evidence="1">
    <location>
        <begin position="148"/>
        <end position="167"/>
    </location>
</feature>
<feature type="transmembrane region" description="Helical" evidence="1">
    <location>
        <begin position="121"/>
        <end position="142"/>
    </location>
</feature>
<dbReference type="InterPro" id="IPR010331">
    <property type="entry name" value="ExoD"/>
</dbReference>
<evidence type="ECO:0000313" key="3">
    <source>
        <dbReference type="Proteomes" id="UP000777935"/>
    </source>
</evidence>
<dbReference type="PANTHER" id="PTHR41795:SF1">
    <property type="entry name" value="EXOPOLYSACCHARIDE SYNTHESIS PROTEIN"/>
    <property type="match status" value="1"/>
</dbReference>